<reference evidence="14" key="1">
    <citation type="submission" date="2020-10" db="EMBL/GenBank/DDBJ databases">
        <authorList>
            <person name="Gilroy R."/>
        </authorList>
    </citation>
    <scope>NUCLEOTIDE SEQUENCE</scope>
    <source>
        <strain evidence="14">14508</strain>
    </source>
</reference>
<dbReference type="InterPro" id="IPR001587">
    <property type="entry name" value="RNase_J_CS"/>
</dbReference>
<dbReference type="InterPro" id="IPR036866">
    <property type="entry name" value="RibonucZ/Hydroxyglut_hydro"/>
</dbReference>
<feature type="binding site" evidence="12">
    <location>
        <position position="82"/>
    </location>
    <ligand>
        <name>Zn(2+)</name>
        <dbReference type="ChEBI" id="CHEBI:29105"/>
        <label>1</label>
        <note>catalytic</note>
    </ligand>
</feature>
<comment type="cofactor">
    <cofactor evidence="12">
        <name>Zn(2+)</name>
        <dbReference type="ChEBI" id="CHEBI:29105"/>
    </cofactor>
    <text evidence="12">Binds 2 Zn(2+) ions per subunit. It is not clear if Zn(2+) or Mg(2+) is physiologically important.</text>
</comment>
<feature type="binding site" evidence="12">
    <location>
        <position position="457"/>
    </location>
    <ligand>
        <name>Ca(2+)</name>
        <dbReference type="ChEBI" id="CHEBI:29108"/>
    </ligand>
</feature>
<keyword evidence="2 9" id="KW-0540">Nuclease</keyword>
<dbReference type="GO" id="GO:0008270">
    <property type="term" value="F:zinc ion binding"/>
    <property type="evidence" value="ECO:0007669"/>
    <property type="project" value="InterPro"/>
</dbReference>
<accession>A0A9D1KAU1</accession>
<keyword evidence="7 9" id="KW-0269">Exonuclease</keyword>
<comment type="similarity">
    <text evidence="9">Belongs to the metallo-beta-lactamase superfamily. RNA-metabolizing metallo-beta-lactamase-like family. Bacterial RNase J subfamily.</text>
</comment>
<dbReference type="SUPFAM" id="SSF56281">
    <property type="entry name" value="Metallo-hydrolase/oxidoreductase"/>
    <property type="match status" value="1"/>
</dbReference>
<dbReference type="PIRSF" id="PIRSF004803">
    <property type="entry name" value="RnjA"/>
    <property type="match status" value="1"/>
</dbReference>
<dbReference type="GO" id="GO:0004521">
    <property type="term" value="F:RNA endonuclease activity"/>
    <property type="evidence" value="ECO:0007669"/>
    <property type="project" value="UniProtKB-UniRule"/>
</dbReference>
<evidence type="ECO:0000256" key="12">
    <source>
        <dbReference type="PIRSR" id="PIRSR004803-3"/>
    </source>
</evidence>
<comment type="subunit">
    <text evidence="9">Homodimer, may be a subunit of the RNA degradosome.</text>
</comment>
<evidence type="ECO:0000256" key="4">
    <source>
        <dbReference type="ARBA" id="ARBA00022759"/>
    </source>
</evidence>
<dbReference type="HAMAP" id="MF_01491">
    <property type="entry name" value="RNase_J_bact"/>
    <property type="match status" value="1"/>
</dbReference>
<feature type="binding site" evidence="12">
    <location>
        <position position="84"/>
    </location>
    <ligand>
        <name>Zn(2+)</name>
        <dbReference type="ChEBI" id="CHEBI:29105"/>
        <label>1</label>
        <note>catalytic</note>
    </ligand>
</feature>
<dbReference type="InterPro" id="IPR041636">
    <property type="entry name" value="RNase_J_C"/>
</dbReference>
<dbReference type="Pfam" id="PF00753">
    <property type="entry name" value="Lactamase_B"/>
    <property type="match status" value="1"/>
</dbReference>
<dbReference type="InterPro" id="IPR004613">
    <property type="entry name" value="RNase_J"/>
</dbReference>
<feature type="binding site" evidence="9 11">
    <location>
        <begin position="377"/>
        <end position="381"/>
    </location>
    <ligand>
        <name>substrate</name>
    </ligand>
</feature>
<feature type="domain" description="Metallo-beta-lactamase" evidence="13">
    <location>
        <begin position="29"/>
        <end position="224"/>
    </location>
</feature>
<evidence type="ECO:0000256" key="5">
    <source>
        <dbReference type="ARBA" id="ARBA00022801"/>
    </source>
</evidence>
<dbReference type="GO" id="GO:0006364">
    <property type="term" value="P:rRNA processing"/>
    <property type="evidence" value="ECO:0007669"/>
    <property type="project" value="UniProtKB-UniRule"/>
</dbReference>
<keyword evidence="5 9" id="KW-0378">Hydrolase</keyword>
<dbReference type="Gene3D" id="3.60.15.10">
    <property type="entry name" value="Ribonuclease Z/Hydroxyacylglutathione hydrolase-like"/>
    <property type="match status" value="1"/>
</dbReference>
<evidence type="ECO:0000256" key="1">
    <source>
        <dbReference type="ARBA" id="ARBA00022490"/>
    </source>
</evidence>
<sequence length="571" mass="63270">MQKTNKTNELIDTSVKTYIYALGGLNEVGKNTYCIEHGNNIIIIDAGVKFPESEFPGVDYVIPDYSYLIKNRARIKALFITHGHEDHIGGIPFLLQSIDIPIIYASRLSAGLIKHKLEETGLESRINIVEIDSTKTIKIGPITVEFFATTHSIPDSYGLIIETPNGRIVTTGDFKVDLTPLGQDIDFYKITQTASKGVTLYMADSTNAEVPGYSKSERDVAISLNDIFKDATGRIIIATFASNVHRIQQIIENAVKHNRKILVFGRSMENAIATGRKLGYIKCPDNYLFDMETAKVSAYQNLNEILILCTGSQGEPMAALSRIANNTHKVIKIIPGDTVIFSSNPIPGNLSPVNKVINMLSKNGAEVIVNSALYSIHTSGHAQREELKLMLKLFSPKYFMPIHGEYRMLKLHADMAVGMNVVKKENTFVLSNGDMLVMSNGVVTRGKKIDADAVYIDGKDITGIESAVITDRKILSNDGLIAVVVPIDAKTNTLLKQPSIVSRGFIFLKERGDLLIEAEKVVYSALIRLMKNKVTFSHIKKVIRESVSKFVYAKTNRQPIIIPVILNKRED</sequence>
<dbReference type="SMART" id="SM00849">
    <property type="entry name" value="Lactamase_B"/>
    <property type="match status" value="1"/>
</dbReference>
<feature type="binding site" evidence="12">
    <location>
        <position position="403"/>
    </location>
    <ligand>
        <name>Zn(2+)</name>
        <dbReference type="ChEBI" id="CHEBI:29105"/>
        <label>1</label>
        <note>catalytic</note>
    </ligand>
</feature>
<dbReference type="Pfam" id="PF22505">
    <property type="entry name" value="RNase_J_b_CASP"/>
    <property type="match status" value="1"/>
</dbReference>
<comment type="function">
    <text evidence="9">An RNase that has 5'-3' exonuclease and possibly endonuclease activity. Involved in maturation of rRNA and in some organisms also mRNA maturation and/or decay.</text>
</comment>
<evidence type="ECO:0000256" key="9">
    <source>
        <dbReference type="HAMAP-Rule" id="MF_01491"/>
    </source>
</evidence>
<keyword evidence="3 12" id="KW-0479">Metal-binding</keyword>
<feature type="active site" description="Proton acceptor" evidence="10">
    <location>
        <position position="381"/>
    </location>
</feature>
<evidence type="ECO:0000256" key="10">
    <source>
        <dbReference type="PIRSR" id="PIRSR004803-1"/>
    </source>
</evidence>
<dbReference type="InterPro" id="IPR001279">
    <property type="entry name" value="Metallo-B-lactamas"/>
</dbReference>
<keyword evidence="12" id="KW-0106">Calcium</keyword>
<keyword evidence="9" id="KW-0698">rRNA processing</keyword>
<feature type="binding site" evidence="12">
    <location>
        <position position="57"/>
    </location>
    <ligand>
        <name>Ca(2+)</name>
        <dbReference type="ChEBI" id="CHEBI:29108"/>
    </ligand>
</feature>
<dbReference type="InterPro" id="IPR055132">
    <property type="entry name" value="RNase_J_b_CASP"/>
</dbReference>
<keyword evidence="8 9" id="KW-0694">RNA-binding</keyword>
<dbReference type="Proteomes" id="UP000886893">
    <property type="component" value="Unassembled WGS sequence"/>
</dbReference>
<dbReference type="CDD" id="cd07714">
    <property type="entry name" value="RNaseJ_MBL-fold"/>
    <property type="match status" value="1"/>
</dbReference>
<gene>
    <name evidence="9" type="primary">rnj</name>
    <name evidence="14" type="ORF">IAD04_04295</name>
</gene>
<dbReference type="InterPro" id="IPR030854">
    <property type="entry name" value="RNase_J_bac"/>
</dbReference>
<dbReference type="EMBL" id="DVKI01000133">
    <property type="protein sequence ID" value="HIT17575.1"/>
    <property type="molecule type" value="Genomic_DNA"/>
</dbReference>
<evidence type="ECO:0000256" key="2">
    <source>
        <dbReference type="ARBA" id="ARBA00022722"/>
    </source>
</evidence>
<reference evidence="14" key="2">
    <citation type="journal article" date="2021" name="PeerJ">
        <title>Extensive microbial diversity within the chicken gut microbiome revealed by metagenomics and culture.</title>
        <authorList>
            <person name="Gilroy R."/>
            <person name="Ravi A."/>
            <person name="Getino M."/>
            <person name="Pursley I."/>
            <person name="Horton D.L."/>
            <person name="Alikhan N.F."/>
            <person name="Baker D."/>
            <person name="Gharbi K."/>
            <person name="Hall N."/>
            <person name="Watson M."/>
            <person name="Adriaenssens E.M."/>
            <person name="Foster-Nyarko E."/>
            <person name="Jarju S."/>
            <person name="Secka A."/>
            <person name="Antonio M."/>
            <person name="Oren A."/>
            <person name="Chaudhuri R.R."/>
            <person name="La Ragione R."/>
            <person name="Hildebrand F."/>
            <person name="Pallen M.J."/>
        </authorList>
    </citation>
    <scope>NUCLEOTIDE SEQUENCE</scope>
    <source>
        <strain evidence="14">14508</strain>
    </source>
</reference>
<dbReference type="EC" id="3.1.-.-" evidence="9"/>
<organism evidence="14 15">
    <name type="scientific">Candidatus Caccosoma faecigallinarum</name>
    <dbReference type="NCBI Taxonomy" id="2840720"/>
    <lineage>
        <taxon>Bacteria</taxon>
        <taxon>Bacillati</taxon>
        <taxon>Bacillota</taxon>
        <taxon>Bacillota incertae sedis</taxon>
        <taxon>Candidatus Caccosoma</taxon>
    </lineage>
</organism>
<evidence type="ECO:0000313" key="14">
    <source>
        <dbReference type="EMBL" id="HIT17575.1"/>
    </source>
</evidence>
<feature type="binding site" evidence="12">
    <location>
        <position position="151"/>
    </location>
    <ligand>
        <name>Zn(2+)</name>
        <dbReference type="ChEBI" id="CHEBI:29105"/>
        <label>1</label>
        <note>catalytic</note>
    </ligand>
</feature>
<feature type="binding site" evidence="12">
    <location>
        <position position="59"/>
    </location>
    <ligand>
        <name>Ca(2+)</name>
        <dbReference type="ChEBI" id="CHEBI:29108"/>
    </ligand>
</feature>
<dbReference type="PANTHER" id="PTHR43694:SF1">
    <property type="entry name" value="RIBONUCLEASE J"/>
    <property type="match status" value="1"/>
</dbReference>
<feature type="active site" description="Proton donor" evidence="10">
    <location>
        <position position="204"/>
    </location>
</feature>
<feature type="binding site" evidence="11">
    <location>
        <begin position="241"/>
        <end position="243"/>
    </location>
    <ligand>
        <name>substrate</name>
    </ligand>
</feature>
<evidence type="ECO:0000256" key="6">
    <source>
        <dbReference type="ARBA" id="ARBA00022833"/>
    </source>
</evidence>
<evidence type="ECO:0000256" key="3">
    <source>
        <dbReference type="ARBA" id="ARBA00022723"/>
    </source>
</evidence>
<dbReference type="Pfam" id="PF07521">
    <property type="entry name" value="RMMBL"/>
    <property type="match status" value="1"/>
</dbReference>
<comment type="caution">
    <text evidence="14">The sequence shown here is derived from an EMBL/GenBank/DDBJ whole genome shotgun (WGS) entry which is preliminary data.</text>
</comment>
<dbReference type="NCBIfam" id="TIGR00649">
    <property type="entry name" value="MG423"/>
    <property type="match status" value="1"/>
</dbReference>
<dbReference type="InterPro" id="IPR042173">
    <property type="entry name" value="RNase_J_2"/>
</dbReference>
<dbReference type="GO" id="GO:0004534">
    <property type="term" value="F:5'-3' RNA exonuclease activity"/>
    <property type="evidence" value="ECO:0007669"/>
    <property type="project" value="UniProtKB-UniRule"/>
</dbReference>
<evidence type="ECO:0000259" key="13">
    <source>
        <dbReference type="SMART" id="SM00849"/>
    </source>
</evidence>
<evidence type="ECO:0000256" key="11">
    <source>
        <dbReference type="PIRSR" id="PIRSR004803-2"/>
    </source>
</evidence>
<comment type="subcellular location">
    <subcellularLocation>
        <location evidence="9">Cytoplasm</location>
    </subcellularLocation>
</comment>
<dbReference type="GO" id="GO:0003723">
    <property type="term" value="F:RNA binding"/>
    <property type="evidence" value="ECO:0007669"/>
    <property type="project" value="UniProtKB-UniRule"/>
</dbReference>
<keyword evidence="1 9" id="KW-0963">Cytoplasm</keyword>
<dbReference type="Pfam" id="PF17770">
    <property type="entry name" value="RNase_J_C"/>
    <property type="match status" value="1"/>
</dbReference>
<dbReference type="Gene3D" id="3.10.20.580">
    <property type="match status" value="1"/>
</dbReference>
<feature type="binding site" evidence="12">
    <location>
        <position position="87"/>
    </location>
    <ligand>
        <name>Zn(2+)</name>
        <dbReference type="ChEBI" id="CHEBI:29105"/>
        <label>1</label>
        <note>catalytic</note>
    </ligand>
</feature>
<keyword evidence="6 12" id="KW-0862">Zinc</keyword>
<dbReference type="GO" id="GO:0005737">
    <property type="term" value="C:cytoplasm"/>
    <property type="evidence" value="ECO:0007669"/>
    <property type="project" value="UniProtKB-SubCell"/>
</dbReference>
<protein>
    <recommendedName>
        <fullName evidence="9">Ribonuclease J</fullName>
        <shortName evidence="9">RNase J</shortName>
        <ecNumber evidence="9">3.1.-.-</ecNumber>
    </recommendedName>
</protein>
<keyword evidence="4 9" id="KW-0255">Endonuclease</keyword>
<feature type="binding site" evidence="12">
    <location>
        <position position="173"/>
    </location>
    <ligand>
        <name>Zn(2+)</name>
        <dbReference type="ChEBI" id="CHEBI:29105"/>
        <label>1</label>
        <note>catalytic</note>
    </ligand>
</feature>
<dbReference type="PROSITE" id="PS01292">
    <property type="entry name" value="UPF0036"/>
    <property type="match status" value="1"/>
</dbReference>
<name>A0A9D1KAU1_9FIRM</name>
<proteinExistence type="inferred from homology"/>
<dbReference type="AlphaFoldDB" id="A0A9D1KAU1"/>
<evidence type="ECO:0000256" key="8">
    <source>
        <dbReference type="ARBA" id="ARBA00022884"/>
    </source>
</evidence>
<dbReference type="InterPro" id="IPR011108">
    <property type="entry name" value="RMMBL"/>
</dbReference>
<evidence type="ECO:0000256" key="7">
    <source>
        <dbReference type="ARBA" id="ARBA00022839"/>
    </source>
</evidence>
<feature type="binding site" evidence="12">
    <location>
        <position position="86"/>
    </location>
    <ligand>
        <name>Zn(2+)</name>
        <dbReference type="ChEBI" id="CHEBI:29105"/>
        <label>1</label>
        <note>catalytic</note>
    </ligand>
</feature>
<evidence type="ECO:0000313" key="15">
    <source>
        <dbReference type="Proteomes" id="UP000886893"/>
    </source>
</evidence>
<dbReference type="PANTHER" id="PTHR43694">
    <property type="entry name" value="RIBONUCLEASE J"/>
    <property type="match status" value="1"/>
</dbReference>
<comment type="cofactor">
    <cofactor evidence="12">
        <name>Ca(2+)</name>
        <dbReference type="ChEBI" id="CHEBI:29108"/>
    </cofactor>
    <text evidence="12">Binds 1 Ca(2+) cation per subunit. Seen in 1 crystal structure, it is not clear if it is physiologically important.</text>
</comment>
<dbReference type="Gene3D" id="3.40.50.10710">
    <property type="entry name" value="Metallo-hydrolase/oxidoreductase"/>
    <property type="match status" value="1"/>
</dbReference>